<comment type="similarity">
    <text evidence="1">Belongs to the UPF0749 family.</text>
</comment>
<dbReference type="Gene3D" id="3.30.70.1880">
    <property type="entry name" value="Protein of unknown function DUF881"/>
    <property type="match status" value="1"/>
</dbReference>
<accession>A0A8I0A676</accession>
<feature type="coiled-coil region" evidence="2">
    <location>
        <begin position="40"/>
        <end position="74"/>
    </location>
</feature>
<evidence type="ECO:0000256" key="2">
    <source>
        <dbReference type="SAM" id="Coils"/>
    </source>
</evidence>
<proteinExistence type="inferred from homology"/>
<gene>
    <name evidence="3" type="ORF">H8R92_07390</name>
</gene>
<protein>
    <submittedName>
        <fullName evidence="3">DUF881 domain-containing protein</fullName>
    </submittedName>
</protein>
<dbReference type="AlphaFoldDB" id="A0A8I0A676"/>
<name>A0A8I0A676_9CLOT</name>
<evidence type="ECO:0000313" key="3">
    <source>
        <dbReference type="EMBL" id="MBC5640259.1"/>
    </source>
</evidence>
<dbReference type="InterPro" id="IPR010273">
    <property type="entry name" value="DUF881"/>
</dbReference>
<dbReference type="EMBL" id="JACOOQ010000010">
    <property type="protein sequence ID" value="MBC5640259.1"/>
    <property type="molecule type" value="Genomic_DNA"/>
</dbReference>
<dbReference type="PANTHER" id="PTHR37313:SF2">
    <property type="entry name" value="UPF0749 PROTEIN YLXX"/>
    <property type="match status" value="1"/>
</dbReference>
<dbReference type="Pfam" id="PF05949">
    <property type="entry name" value="DUF881"/>
    <property type="match status" value="1"/>
</dbReference>
<dbReference type="RefSeq" id="WP_022212638.1">
    <property type="nucleotide sequence ID" value="NZ_JACOOQ010000010.1"/>
</dbReference>
<comment type="caution">
    <text evidence="3">The sequence shown here is derived from an EMBL/GenBank/DDBJ whole genome shotgun (WGS) entry which is preliminary data.</text>
</comment>
<organism evidence="3 4">
    <name type="scientific">Clostridium lentum</name>
    <dbReference type="NCBI Taxonomy" id="2763037"/>
    <lineage>
        <taxon>Bacteria</taxon>
        <taxon>Bacillati</taxon>
        <taxon>Bacillota</taxon>
        <taxon>Clostridia</taxon>
        <taxon>Eubacteriales</taxon>
        <taxon>Clostridiaceae</taxon>
        <taxon>Clostridium</taxon>
    </lineage>
</organism>
<dbReference type="PANTHER" id="PTHR37313">
    <property type="entry name" value="UPF0749 PROTEIN RV1825"/>
    <property type="match status" value="1"/>
</dbReference>
<reference evidence="3" key="1">
    <citation type="submission" date="2020-08" db="EMBL/GenBank/DDBJ databases">
        <title>Genome public.</title>
        <authorList>
            <person name="Liu C."/>
            <person name="Sun Q."/>
        </authorList>
    </citation>
    <scope>NUCLEOTIDE SEQUENCE</scope>
    <source>
        <strain evidence="3">NSJ-42</strain>
    </source>
</reference>
<evidence type="ECO:0000256" key="1">
    <source>
        <dbReference type="ARBA" id="ARBA00009108"/>
    </source>
</evidence>
<evidence type="ECO:0000313" key="4">
    <source>
        <dbReference type="Proteomes" id="UP000662088"/>
    </source>
</evidence>
<dbReference type="Proteomes" id="UP000662088">
    <property type="component" value="Unassembled WGS sequence"/>
</dbReference>
<keyword evidence="2" id="KW-0175">Coiled coil</keyword>
<keyword evidence="4" id="KW-1185">Reference proteome</keyword>
<sequence length="239" mass="26188">MKRVASQLVVAVVCGFLGFLLTYQFKLLSKKNELTNSYENSDILKEVESLKKEKEELEEANATFNEEIKALEEKATSEGELEAEVKKKLDNARMQLGLVDVKGPGIIITLTPKTSIFGTNTSDSIRTITEDELVYLVNTLWYSRAEAISINDIRITPQTGIKNAGSSISIGSAGRVDPSSEIIIKVIGDKSKLNVGVSYGGSLETGALKNYTNDVKSSDEITITKTTQTLRSDYLIPVQ</sequence>